<dbReference type="EMBL" id="LR782905">
    <property type="protein sequence ID" value="CAB3221628.1"/>
    <property type="molecule type" value="mRNA"/>
</dbReference>
<reference evidence="1" key="1">
    <citation type="submission" date="2020-04" db="EMBL/GenBank/DDBJ databases">
        <authorList>
            <person name="Neveu A P."/>
        </authorList>
    </citation>
    <scope>NUCLEOTIDE SEQUENCE</scope>
    <source>
        <tissue evidence="1">Whole embryo</tissue>
    </source>
</reference>
<evidence type="ECO:0000313" key="1">
    <source>
        <dbReference type="EMBL" id="CAB3221628.1"/>
    </source>
</evidence>
<gene>
    <name evidence="1" type="primary">Ankar-003</name>
</gene>
<name>A0A6F9D5T4_9ASCI</name>
<dbReference type="PANTHER" id="PTHR46464">
    <property type="entry name" value="ANK_REP_REGION DOMAIN-CONTAINING PROTEIN"/>
    <property type="match status" value="1"/>
</dbReference>
<dbReference type="InterPro" id="IPR043379">
    <property type="entry name" value="ANKAR"/>
</dbReference>
<sequence length="215" mass="24612">MPDLEYRELHQIVRELTNGIYGGNQMPSLCLEPNFDRSSTCQIPVVYKDTRVGQILVAVDYAMKSFWHGVSVPTKKRSKLSERWRALLDVNTATGEYSKHKNPISEFTAAGQEYVTSDPTFVDLYESLKKVDPDECSAEKENRFFNTYSEFVKCVLSVHMSRVCVSPIANVLALHATCDISSAVTLSDHNHIHPMSLQRWRRRLRHHVNDVKPML</sequence>
<accession>A0A6F9D5T4</accession>
<protein>
    <submittedName>
        <fullName evidence="1">Ankyrin and armadillo repeat-containing protein</fullName>
    </submittedName>
</protein>
<dbReference type="AlphaFoldDB" id="A0A6F9D5T4"/>
<proteinExistence type="evidence at transcript level"/>
<organism evidence="1">
    <name type="scientific">Phallusia mammillata</name>
    <dbReference type="NCBI Taxonomy" id="59560"/>
    <lineage>
        <taxon>Eukaryota</taxon>
        <taxon>Metazoa</taxon>
        <taxon>Chordata</taxon>
        <taxon>Tunicata</taxon>
        <taxon>Ascidiacea</taxon>
        <taxon>Phlebobranchia</taxon>
        <taxon>Ascidiidae</taxon>
        <taxon>Phallusia</taxon>
    </lineage>
</organism>
<dbReference type="PANTHER" id="PTHR46464:SF1">
    <property type="entry name" value="ANKYRIN AND ARMADILLO REPEAT-CONTAINING PROTEIN"/>
    <property type="match status" value="1"/>
</dbReference>